<evidence type="ECO:0000256" key="5">
    <source>
        <dbReference type="ARBA" id="ARBA00022833"/>
    </source>
</evidence>
<name>A0ABY7PWU3_9ACTN</name>
<dbReference type="Gene3D" id="3.40.50.720">
    <property type="entry name" value="NAD(P)-binding Rossmann-like Domain"/>
    <property type="match status" value="1"/>
</dbReference>
<dbReference type="InterPro" id="IPR002328">
    <property type="entry name" value="ADH_Zn_CS"/>
</dbReference>
<comment type="similarity">
    <text evidence="2 7">Belongs to the zinc-containing alcohol dehydrogenase family.</text>
</comment>
<dbReference type="Pfam" id="PF08240">
    <property type="entry name" value="ADH_N"/>
    <property type="match status" value="1"/>
</dbReference>
<evidence type="ECO:0000256" key="7">
    <source>
        <dbReference type="RuleBase" id="RU361277"/>
    </source>
</evidence>
<dbReference type="PANTHER" id="PTHR42940">
    <property type="entry name" value="ALCOHOL DEHYDROGENASE 1-RELATED"/>
    <property type="match status" value="1"/>
</dbReference>
<evidence type="ECO:0000256" key="6">
    <source>
        <dbReference type="ARBA" id="ARBA00023002"/>
    </source>
</evidence>
<proteinExistence type="inferred from homology"/>
<dbReference type="InterPro" id="IPR011032">
    <property type="entry name" value="GroES-like_sf"/>
</dbReference>
<evidence type="ECO:0000256" key="2">
    <source>
        <dbReference type="ARBA" id="ARBA00008072"/>
    </source>
</evidence>
<accession>A0ABY7PWU3</accession>
<evidence type="ECO:0000256" key="1">
    <source>
        <dbReference type="ARBA" id="ARBA00001947"/>
    </source>
</evidence>
<evidence type="ECO:0000313" key="10">
    <source>
        <dbReference type="Proteomes" id="UP001212821"/>
    </source>
</evidence>
<sequence length="349" mass="35399">MAATTPSASTDGVVRAVRIAAPGVDPELVEVPLREPGHGQVRIAVEACGVCHSDLLIAAGMLPGTTFPVTPGHEIAGRIDALGDGVEGWTVGDRVAVGWFGGSCGRCDACRDGDAINCAQLQVPGAAYPGGYADSVIVPADALAAVPDELTATEAAPLACAGVTVFNALRRSAARPGDTVAILGLGGLGHLGVQFAHAMGLRTVAIARGSEKEPLARKLGADHYVDSTAGSVAEALQALGGAKVVLATVTDADAMSATIDGLGRRGELVIVGVSPDQLTVSPLQLLTGTRKVYAHASGAAVDTQDTLRFAAQTGVRAWIEELPLEETGAAVAKMTSGQARFRMVVTTGR</sequence>
<dbReference type="InterPro" id="IPR036291">
    <property type="entry name" value="NAD(P)-bd_dom_sf"/>
</dbReference>
<organism evidence="9 10">
    <name type="scientific">Kitasatospora cathayae</name>
    <dbReference type="NCBI Taxonomy" id="3004092"/>
    <lineage>
        <taxon>Bacteria</taxon>
        <taxon>Bacillati</taxon>
        <taxon>Actinomycetota</taxon>
        <taxon>Actinomycetes</taxon>
        <taxon>Kitasatosporales</taxon>
        <taxon>Streptomycetaceae</taxon>
        <taxon>Kitasatospora</taxon>
    </lineage>
</organism>
<protein>
    <recommendedName>
        <fullName evidence="3">alcohol dehydrogenase</fullName>
        <ecNumber evidence="3">1.1.1.1</ecNumber>
    </recommendedName>
</protein>
<dbReference type="PROSITE" id="PS00059">
    <property type="entry name" value="ADH_ZINC"/>
    <property type="match status" value="1"/>
</dbReference>
<keyword evidence="4 7" id="KW-0479">Metal-binding</keyword>
<dbReference type="RefSeq" id="WP_270139634.1">
    <property type="nucleotide sequence ID" value="NZ_CP115450.1"/>
</dbReference>
<dbReference type="EC" id="1.1.1.1" evidence="3"/>
<dbReference type="SMART" id="SM00829">
    <property type="entry name" value="PKS_ER"/>
    <property type="match status" value="1"/>
</dbReference>
<dbReference type="SUPFAM" id="SSF51735">
    <property type="entry name" value="NAD(P)-binding Rossmann-fold domains"/>
    <property type="match status" value="1"/>
</dbReference>
<evidence type="ECO:0000256" key="4">
    <source>
        <dbReference type="ARBA" id="ARBA00022723"/>
    </source>
</evidence>
<dbReference type="PANTHER" id="PTHR42940:SF7">
    <property type="entry name" value="ALCOHOL DEHYDROGENASE-LIKE N-TERMINAL DOMAIN-CONTAINING PROTEIN"/>
    <property type="match status" value="1"/>
</dbReference>
<reference evidence="10" key="1">
    <citation type="submission" date="2022-12" db="EMBL/GenBank/DDBJ databases">
        <authorList>
            <person name="Mo P."/>
        </authorList>
    </citation>
    <scope>NUCLEOTIDE SEQUENCE [LARGE SCALE GENOMIC DNA]</scope>
    <source>
        <strain evidence="10">HUAS 3-15</strain>
    </source>
</reference>
<comment type="cofactor">
    <cofactor evidence="1 7">
        <name>Zn(2+)</name>
        <dbReference type="ChEBI" id="CHEBI:29105"/>
    </cofactor>
</comment>
<feature type="domain" description="Enoyl reductase (ER)" evidence="8">
    <location>
        <begin position="23"/>
        <end position="345"/>
    </location>
</feature>
<keyword evidence="6" id="KW-0560">Oxidoreductase</keyword>
<dbReference type="InterPro" id="IPR013154">
    <property type="entry name" value="ADH-like_N"/>
</dbReference>
<evidence type="ECO:0000259" key="8">
    <source>
        <dbReference type="SMART" id="SM00829"/>
    </source>
</evidence>
<keyword evidence="10" id="KW-1185">Reference proteome</keyword>
<dbReference type="EMBL" id="CP115450">
    <property type="protein sequence ID" value="WBP84426.1"/>
    <property type="molecule type" value="Genomic_DNA"/>
</dbReference>
<dbReference type="Pfam" id="PF00107">
    <property type="entry name" value="ADH_zinc_N"/>
    <property type="match status" value="1"/>
</dbReference>
<evidence type="ECO:0000256" key="3">
    <source>
        <dbReference type="ARBA" id="ARBA00013190"/>
    </source>
</evidence>
<keyword evidence="5 7" id="KW-0862">Zinc</keyword>
<evidence type="ECO:0000313" key="9">
    <source>
        <dbReference type="EMBL" id="WBP84426.1"/>
    </source>
</evidence>
<dbReference type="InterPro" id="IPR013149">
    <property type="entry name" value="ADH-like_C"/>
</dbReference>
<dbReference type="Proteomes" id="UP001212821">
    <property type="component" value="Chromosome"/>
</dbReference>
<dbReference type="InterPro" id="IPR020843">
    <property type="entry name" value="ER"/>
</dbReference>
<dbReference type="SUPFAM" id="SSF50129">
    <property type="entry name" value="GroES-like"/>
    <property type="match status" value="1"/>
</dbReference>
<dbReference type="Gene3D" id="3.90.180.10">
    <property type="entry name" value="Medium-chain alcohol dehydrogenases, catalytic domain"/>
    <property type="match status" value="1"/>
</dbReference>
<gene>
    <name evidence="9" type="ORF">O1G21_00200</name>
</gene>